<dbReference type="InterPro" id="IPR002048">
    <property type="entry name" value="EF_hand_dom"/>
</dbReference>
<dbReference type="PROSITE" id="PS00018">
    <property type="entry name" value="EF_HAND_1"/>
    <property type="match status" value="3"/>
</dbReference>
<dbReference type="Pfam" id="PF13202">
    <property type="entry name" value="EF-hand_5"/>
    <property type="match status" value="2"/>
</dbReference>
<dbReference type="Gene3D" id="1.10.238.10">
    <property type="entry name" value="EF-hand"/>
    <property type="match status" value="2"/>
</dbReference>
<evidence type="ECO:0000256" key="4">
    <source>
        <dbReference type="SAM" id="SignalP"/>
    </source>
</evidence>
<evidence type="ECO:0000313" key="6">
    <source>
        <dbReference type="EMBL" id="CAK9020331.1"/>
    </source>
</evidence>
<organism evidence="6 7">
    <name type="scientific">Durusdinium trenchii</name>
    <dbReference type="NCBI Taxonomy" id="1381693"/>
    <lineage>
        <taxon>Eukaryota</taxon>
        <taxon>Sar</taxon>
        <taxon>Alveolata</taxon>
        <taxon>Dinophyceae</taxon>
        <taxon>Suessiales</taxon>
        <taxon>Symbiodiniaceae</taxon>
        <taxon>Durusdinium</taxon>
    </lineage>
</organism>
<keyword evidence="3" id="KW-0106">Calcium</keyword>
<dbReference type="SUPFAM" id="SSF47473">
    <property type="entry name" value="EF-hand"/>
    <property type="match status" value="1"/>
</dbReference>
<dbReference type="EMBL" id="CAXAMN010007102">
    <property type="protein sequence ID" value="CAK9020331.1"/>
    <property type="molecule type" value="Genomic_DNA"/>
</dbReference>
<evidence type="ECO:0000256" key="2">
    <source>
        <dbReference type="ARBA" id="ARBA00022737"/>
    </source>
</evidence>
<name>A0ABP0K1B1_9DINO</name>
<dbReference type="Pfam" id="PF13499">
    <property type="entry name" value="EF-hand_7"/>
    <property type="match status" value="1"/>
</dbReference>
<dbReference type="PANTHER" id="PTHR10827:SF98">
    <property type="entry name" value="45 KDA CALCIUM-BINDING PROTEIN"/>
    <property type="match status" value="1"/>
</dbReference>
<dbReference type="Proteomes" id="UP001642484">
    <property type="component" value="Unassembled WGS sequence"/>
</dbReference>
<dbReference type="SMART" id="SM00054">
    <property type="entry name" value="EFh"/>
    <property type="match status" value="4"/>
</dbReference>
<sequence length="254" mass="28339">MHSIALACLAFVSFADEFPEAVEEDALSLDRLSKVFSLCDDGDGRLSLNELLHFAERGRQSLALKDTQVAMEEMDLDSDGVVSFEEIHGGSDLEPIDEEDRKELEQRLLEDRRLFDAAGGAKEALTVSELRSLLYPETDKVVLRLVAESALKRKDLDKDGELSLQEFWEGDVTAGGPDGHQEEEATFKLLDKDGSGRLSVVELMDWESGVHHTQVAFKVKKFNEQLKFVSKCYQPSAGHWSSSQRCHHGAVKDV</sequence>
<reference evidence="6 7" key="1">
    <citation type="submission" date="2024-02" db="EMBL/GenBank/DDBJ databases">
        <authorList>
            <person name="Chen Y."/>
            <person name="Shah S."/>
            <person name="Dougan E. K."/>
            <person name="Thang M."/>
            <person name="Chan C."/>
        </authorList>
    </citation>
    <scope>NUCLEOTIDE SEQUENCE [LARGE SCALE GENOMIC DNA]</scope>
</reference>
<keyword evidence="4" id="KW-0732">Signal</keyword>
<comment type="caution">
    <text evidence="6">The sequence shown here is derived from an EMBL/GenBank/DDBJ whole genome shotgun (WGS) entry which is preliminary data.</text>
</comment>
<accession>A0ABP0K1B1</accession>
<dbReference type="InterPro" id="IPR011992">
    <property type="entry name" value="EF-hand-dom_pair"/>
</dbReference>
<feature type="chain" id="PRO_5045667360" description="EF-hand domain-containing protein" evidence="4">
    <location>
        <begin position="16"/>
        <end position="254"/>
    </location>
</feature>
<keyword evidence="1" id="KW-0479">Metal-binding</keyword>
<protein>
    <recommendedName>
        <fullName evidence="5">EF-hand domain-containing protein</fullName>
    </recommendedName>
</protein>
<gene>
    <name evidence="6" type="ORF">CCMP2556_LOCUS14019</name>
</gene>
<dbReference type="PROSITE" id="PS50222">
    <property type="entry name" value="EF_HAND_2"/>
    <property type="match status" value="1"/>
</dbReference>
<keyword evidence="7" id="KW-1185">Reference proteome</keyword>
<keyword evidence="2" id="KW-0677">Repeat</keyword>
<feature type="signal peptide" evidence="4">
    <location>
        <begin position="1"/>
        <end position="15"/>
    </location>
</feature>
<dbReference type="PANTHER" id="PTHR10827">
    <property type="entry name" value="RETICULOCALBIN"/>
    <property type="match status" value="1"/>
</dbReference>
<dbReference type="InterPro" id="IPR018247">
    <property type="entry name" value="EF_Hand_1_Ca_BS"/>
</dbReference>
<feature type="domain" description="EF-hand" evidence="5">
    <location>
        <begin position="62"/>
        <end position="97"/>
    </location>
</feature>
<evidence type="ECO:0000313" key="7">
    <source>
        <dbReference type="Proteomes" id="UP001642484"/>
    </source>
</evidence>
<evidence type="ECO:0000256" key="3">
    <source>
        <dbReference type="ARBA" id="ARBA00022837"/>
    </source>
</evidence>
<proteinExistence type="predicted"/>
<evidence type="ECO:0000256" key="1">
    <source>
        <dbReference type="ARBA" id="ARBA00022723"/>
    </source>
</evidence>
<evidence type="ECO:0000259" key="5">
    <source>
        <dbReference type="PROSITE" id="PS50222"/>
    </source>
</evidence>